<sequence length="110" mass="13381">MNKFIYKKDQNYTDHWEFCNQNKYPFITINNIDNGFSELFFDITNISNKLEDISNSIKEISFCYNNFFLVPSYILERYESQYYYFKFPVINTHAELIANQLFDYLLENIS</sequence>
<dbReference type="RefSeq" id="WP_156676656.1">
    <property type="nucleotide sequence ID" value="NZ_CACRUL010000012.1"/>
</dbReference>
<gene>
    <name evidence="1" type="ORF">SRLFYP117_00718</name>
</gene>
<name>A0A6N3B5I9_STROR</name>
<dbReference type="AlphaFoldDB" id="A0A6N3B5I9"/>
<dbReference type="EMBL" id="CACRUL010000012">
    <property type="protein sequence ID" value="VYT97877.1"/>
    <property type="molecule type" value="Genomic_DNA"/>
</dbReference>
<protein>
    <submittedName>
        <fullName evidence="1">Uncharacterized protein</fullName>
    </submittedName>
</protein>
<accession>A0A6N3B5I9</accession>
<evidence type="ECO:0000313" key="1">
    <source>
        <dbReference type="EMBL" id="VYT97877.1"/>
    </source>
</evidence>
<proteinExistence type="predicted"/>
<reference evidence="1" key="1">
    <citation type="submission" date="2019-11" db="EMBL/GenBank/DDBJ databases">
        <authorList>
            <person name="Feng L."/>
        </authorList>
    </citation>
    <scope>NUCLEOTIDE SEQUENCE</scope>
    <source>
        <strain evidence="1">SrubneriLFYP117</strain>
    </source>
</reference>
<organism evidence="1">
    <name type="scientific">Streptococcus oralis</name>
    <dbReference type="NCBI Taxonomy" id="1303"/>
    <lineage>
        <taxon>Bacteria</taxon>
        <taxon>Bacillati</taxon>
        <taxon>Bacillota</taxon>
        <taxon>Bacilli</taxon>
        <taxon>Lactobacillales</taxon>
        <taxon>Streptococcaceae</taxon>
        <taxon>Streptococcus</taxon>
    </lineage>
</organism>